<keyword evidence="2" id="KW-0240">DNA-directed RNA polymerase</keyword>
<dbReference type="InterPro" id="IPR003029">
    <property type="entry name" value="S1_domain"/>
</dbReference>
<feature type="domain" description="S1 motif" evidence="6">
    <location>
        <begin position="74"/>
        <end position="155"/>
    </location>
</feature>
<feature type="compositionally biased region" description="Polar residues" evidence="5">
    <location>
        <begin position="182"/>
        <end position="193"/>
    </location>
</feature>
<dbReference type="GeneID" id="5890937"/>
<name>A9UYD7_MONBE</name>
<dbReference type="PANTHER" id="PTHR12709:SF5">
    <property type="entry name" value="DNA-DIRECTED RNA POLYMERASE I SUBUNIT RPA43"/>
    <property type="match status" value="1"/>
</dbReference>
<keyword evidence="4" id="KW-0539">Nucleus</keyword>
<dbReference type="InParanoid" id="A9UYD7"/>
<evidence type="ECO:0000313" key="7">
    <source>
        <dbReference type="EMBL" id="EDQ89587.1"/>
    </source>
</evidence>
<proteinExistence type="predicted"/>
<reference evidence="7 8" key="1">
    <citation type="journal article" date="2008" name="Nature">
        <title>The genome of the choanoflagellate Monosiga brevicollis and the origin of metazoans.</title>
        <authorList>
            <consortium name="JGI Sequencing"/>
            <person name="King N."/>
            <person name="Westbrook M.J."/>
            <person name="Young S.L."/>
            <person name="Kuo A."/>
            <person name="Abedin M."/>
            <person name="Chapman J."/>
            <person name="Fairclough S."/>
            <person name="Hellsten U."/>
            <person name="Isogai Y."/>
            <person name="Letunic I."/>
            <person name="Marr M."/>
            <person name="Pincus D."/>
            <person name="Putnam N."/>
            <person name="Rokas A."/>
            <person name="Wright K.J."/>
            <person name="Zuzow R."/>
            <person name="Dirks W."/>
            <person name="Good M."/>
            <person name="Goodstein D."/>
            <person name="Lemons D."/>
            <person name="Li W."/>
            <person name="Lyons J.B."/>
            <person name="Morris A."/>
            <person name="Nichols S."/>
            <person name="Richter D.J."/>
            <person name="Salamov A."/>
            <person name="Bork P."/>
            <person name="Lim W.A."/>
            <person name="Manning G."/>
            <person name="Miller W.T."/>
            <person name="McGinnis W."/>
            <person name="Shapiro H."/>
            <person name="Tjian R."/>
            <person name="Grigoriev I.V."/>
            <person name="Rokhsar D."/>
        </authorList>
    </citation>
    <scope>NUCLEOTIDE SEQUENCE [LARGE SCALE GENOMIC DNA]</scope>
    <source>
        <strain evidence="8">MX1 / ATCC 50154</strain>
    </source>
</reference>
<dbReference type="GO" id="GO:0005736">
    <property type="term" value="C:RNA polymerase I complex"/>
    <property type="evidence" value="ECO:0000318"/>
    <property type="project" value="GO_Central"/>
</dbReference>
<evidence type="ECO:0000256" key="5">
    <source>
        <dbReference type="SAM" id="MobiDB-lite"/>
    </source>
</evidence>
<keyword evidence="8" id="KW-1185">Reference proteome</keyword>
<dbReference type="eggNOG" id="KOG4134">
    <property type="taxonomic scope" value="Eukaryota"/>
</dbReference>
<dbReference type="KEGG" id="mbr:MONBRDRAFT_7890"/>
<dbReference type="AlphaFoldDB" id="A9UYD7"/>
<feature type="compositionally biased region" description="Basic residues" evidence="5">
    <location>
        <begin position="231"/>
        <end position="243"/>
    </location>
</feature>
<dbReference type="FunFam" id="2.40.50.1060:FF:000011">
    <property type="entry name" value="Predicted protein"/>
    <property type="match status" value="1"/>
</dbReference>
<dbReference type="PANTHER" id="PTHR12709">
    <property type="entry name" value="DNA-DIRECTED RNA POLYMERASE II, III"/>
    <property type="match status" value="1"/>
</dbReference>
<evidence type="ECO:0000313" key="8">
    <source>
        <dbReference type="Proteomes" id="UP000001357"/>
    </source>
</evidence>
<sequence>MTIRLLPHHQKDVHEGLRRQTQMLLGNFLPALNGVPTRITAIRMHHDHGMIHEDMAAIHVKVTVDFEVFQPSVGMLLRGVVNKISESHVGVQINDQFNASVAKADLPRDYQFNAAENTYDHAATPERQLTIGSKVIVLVADLMRSSHGAINIKGQMNQPGTGPDFREEEEEDEVPAVETVRTPVQSQSATPQVEGSKKKHKSKKSKEDAAPTPSSSKKRGHKDVASDTPTKAKKSKKDKSKAQ</sequence>
<dbReference type="Proteomes" id="UP000001357">
    <property type="component" value="Unassembled WGS sequence"/>
</dbReference>
<dbReference type="InterPro" id="IPR036898">
    <property type="entry name" value="RNA_pol_Rpb7-like_N_sf"/>
</dbReference>
<evidence type="ECO:0000256" key="4">
    <source>
        <dbReference type="ARBA" id="ARBA00023242"/>
    </source>
</evidence>
<gene>
    <name evidence="7" type="ORF">MONBRDRAFT_7890</name>
</gene>
<feature type="compositionally biased region" description="Acidic residues" evidence="5">
    <location>
        <begin position="166"/>
        <end position="175"/>
    </location>
</feature>
<dbReference type="InterPro" id="IPR041178">
    <property type="entry name" value="RPA43_OB"/>
</dbReference>
<keyword evidence="3" id="KW-0804">Transcription</keyword>
<evidence type="ECO:0000256" key="1">
    <source>
        <dbReference type="ARBA" id="ARBA00004123"/>
    </source>
</evidence>
<feature type="region of interest" description="Disordered" evidence="5">
    <location>
        <begin position="150"/>
        <end position="243"/>
    </location>
</feature>
<dbReference type="GO" id="GO:0006362">
    <property type="term" value="P:transcription elongation by RNA polymerase I"/>
    <property type="evidence" value="ECO:0000318"/>
    <property type="project" value="GO_Central"/>
</dbReference>
<protein>
    <recommendedName>
        <fullName evidence="6">S1 motif domain-containing protein</fullName>
    </recommendedName>
</protein>
<dbReference type="EMBL" id="CH991550">
    <property type="protein sequence ID" value="EDQ89587.1"/>
    <property type="molecule type" value="Genomic_DNA"/>
</dbReference>
<comment type="subcellular location">
    <subcellularLocation>
        <location evidence="1">Nucleus</location>
    </subcellularLocation>
</comment>
<evidence type="ECO:0000256" key="2">
    <source>
        <dbReference type="ARBA" id="ARBA00022478"/>
    </source>
</evidence>
<dbReference type="RefSeq" id="XP_001745616.1">
    <property type="nucleotide sequence ID" value="XM_001745564.1"/>
</dbReference>
<dbReference type="STRING" id="81824.A9UYD7"/>
<evidence type="ECO:0000259" key="6">
    <source>
        <dbReference type="PROSITE" id="PS50126"/>
    </source>
</evidence>
<dbReference type="InterPro" id="IPR045113">
    <property type="entry name" value="Rpb7-like"/>
</dbReference>
<dbReference type="GO" id="GO:0006352">
    <property type="term" value="P:DNA-templated transcription initiation"/>
    <property type="evidence" value="ECO:0007669"/>
    <property type="project" value="InterPro"/>
</dbReference>
<organism evidence="7 8">
    <name type="scientific">Monosiga brevicollis</name>
    <name type="common">Choanoflagellate</name>
    <dbReference type="NCBI Taxonomy" id="81824"/>
    <lineage>
        <taxon>Eukaryota</taxon>
        <taxon>Choanoflagellata</taxon>
        <taxon>Craspedida</taxon>
        <taxon>Salpingoecidae</taxon>
        <taxon>Monosiga</taxon>
    </lineage>
</organism>
<accession>A9UYD7</accession>
<dbReference type="Pfam" id="PF17875">
    <property type="entry name" value="RPA43_OB"/>
    <property type="match status" value="1"/>
</dbReference>
<evidence type="ECO:0000256" key="3">
    <source>
        <dbReference type="ARBA" id="ARBA00023163"/>
    </source>
</evidence>
<dbReference type="PROSITE" id="PS50126">
    <property type="entry name" value="S1"/>
    <property type="match status" value="1"/>
</dbReference>
<dbReference type="GO" id="GO:0003676">
    <property type="term" value="F:nucleic acid binding"/>
    <property type="evidence" value="ECO:0007669"/>
    <property type="project" value="InterPro"/>
</dbReference>
<dbReference type="Gene3D" id="2.40.50.1060">
    <property type="match status" value="1"/>
</dbReference>
<dbReference type="OMA" id="EDEMPHI"/>
<dbReference type="Gene3D" id="3.30.1490.120">
    <property type="entry name" value="RNA polymerase Rpb7-like, N-terminal domain"/>
    <property type="match status" value="1"/>
</dbReference>